<name>A0A2R6Y303_9BACL</name>
<gene>
    <name evidence="8" type="primary">glyS</name>
    <name evidence="9" type="ORF">BSOLF_2321</name>
</gene>
<dbReference type="GO" id="GO:0005524">
    <property type="term" value="F:ATP binding"/>
    <property type="evidence" value="ECO:0007669"/>
    <property type="project" value="UniProtKB-UniRule"/>
</dbReference>
<accession>A0A2R6Y303</accession>
<dbReference type="GO" id="GO:0006426">
    <property type="term" value="P:glycyl-tRNA aminoacylation"/>
    <property type="evidence" value="ECO:0007669"/>
    <property type="project" value="UniProtKB-UniRule"/>
</dbReference>
<evidence type="ECO:0000256" key="4">
    <source>
        <dbReference type="ARBA" id="ARBA00022840"/>
    </source>
</evidence>
<dbReference type="PANTHER" id="PTHR30075:SF2">
    <property type="entry name" value="GLYCINE--TRNA LIGASE, CHLOROPLASTIC_MITOCHONDRIAL 2"/>
    <property type="match status" value="1"/>
</dbReference>
<dbReference type="PANTHER" id="PTHR30075">
    <property type="entry name" value="GLYCYL-TRNA SYNTHETASE"/>
    <property type="match status" value="1"/>
</dbReference>
<keyword evidence="6 8" id="KW-0030">Aminoacyl-tRNA synthetase</keyword>
<evidence type="ECO:0000313" key="10">
    <source>
        <dbReference type="Proteomes" id="UP000244338"/>
    </source>
</evidence>
<reference evidence="10" key="1">
    <citation type="journal article" date="2018" name="Sci. Rep.">
        <title>Lignite coal burning seam in the remote Altai Mountains harbors a hydrogen-driven thermophilic microbial community.</title>
        <authorList>
            <person name="Kadnikov V.V."/>
            <person name="Mardanov A.V."/>
            <person name="Ivasenko D.A."/>
            <person name="Antsiferov D.V."/>
            <person name="Beletsky A.V."/>
            <person name="Karnachuk O.V."/>
            <person name="Ravin N.V."/>
        </authorList>
    </citation>
    <scope>NUCLEOTIDE SEQUENCE [LARGE SCALE GENOMIC DNA]</scope>
</reference>
<evidence type="ECO:0000256" key="7">
    <source>
        <dbReference type="ARBA" id="ARBA00047937"/>
    </source>
</evidence>
<dbReference type="PRINTS" id="PR01045">
    <property type="entry name" value="TRNASYNTHGB"/>
</dbReference>
<dbReference type="PROSITE" id="PS50861">
    <property type="entry name" value="AA_TRNA_LIGASE_II_GLYAB"/>
    <property type="match status" value="1"/>
</dbReference>
<comment type="subunit">
    <text evidence="8">Tetramer of two alpha and two beta subunits.</text>
</comment>
<comment type="subcellular location">
    <subcellularLocation>
        <location evidence="8">Cytoplasm</location>
    </subcellularLocation>
</comment>
<evidence type="ECO:0000256" key="3">
    <source>
        <dbReference type="ARBA" id="ARBA00022741"/>
    </source>
</evidence>
<evidence type="ECO:0000256" key="8">
    <source>
        <dbReference type="HAMAP-Rule" id="MF_00255"/>
    </source>
</evidence>
<keyword evidence="3 8" id="KW-0547">Nucleotide-binding</keyword>
<evidence type="ECO:0000256" key="5">
    <source>
        <dbReference type="ARBA" id="ARBA00022917"/>
    </source>
</evidence>
<protein>
    <recommendedName>
        <fullName evidence="8">Glycine--tRNA ligase beta subunit</fullName>
        <ecNumber evidence="8">6.1.1.14</ecNumber>
    </recommendedName>
    <alternativeName>
        <fullName evidence="8">Glycyl-tRNA synthetase beta subunit</fullName>
        <shortName evidence="8">GlyRS</shortName>
    </alternativeName>
</protein>
<dbReference type="EMBL" id="PEBX01000014">
    <property type="protein sequence ID" value="PTQ57051.1"/>
    <property type="molecule type" value="Genomic_DNA"/>
</dbReference>
<organism evidence="9 10">
    <name type="scientific">Candidatus Carbonibacillus altaicus</name>
    <dbReference type="NCBI Taxonomy" id="2163959"/>
    <lineage>
        <taxon>Bacteria</taxon>
        <taxon>Bacillati</taxon>
        <taxon>Bacillota</taxon>
        <taxon>Bacilli</taxon>
        <taxon>Bacillales</taxon>
        <taxon>Candidatus Carbonibacillus</taxon>
    </lineage>
</organism>
<dbReference type="Pfam" id="PF02092">
    <property type="entry name" value="tRNA_synt_2f"/>
    <property type="match status" value="1"/>
</dbReference>
<proteinExistence type="inferred from homology"/>
<keyword evidence="2 8" id="KW-0436">Ligase</keyword>
<dbReference type="EC" id="6.1.1.14" evidence="8"/>
<dbReference type="InterPro" id="IPR015944">
    <property type="entry name" value="Gly-tRNA-synth_bsu"/>
</dbReference>
<dbReference type="GO" id="GO:0005829">
    <property type="term" value="C:cytosol"/>
    <property type="evidence" value="ECO:0007669"/>
    <property type="project" value="TreeGrafter"/>
</dbReference>
<dbReference type="AlphaFoldDB" id="A0A2R6Y303"/>
<dbReference type="SUPFAM" id="SSF109604">
    <property type="entry name" value="HD-domain/PDEase-like"/>
    <property type="match status" value="1"/>
</dbReference>
<dbReference type="InterPro" id="IPR006194">
    <property type="entry name" value="Gly-tRNA-synth_heterodimer"/>
</dbReference>
<evidence type="ECO:0000256" key="1">
    <source>
        <dbReference type="ARBA" id="ARBA00008226"/>
    </source>
</evidence>
<evidence type="ECO:0000313" key="9">
    <source>
        <dbReference type="EMBL" id="PTQ57051.1"/>
    </source>
</evidence>
<dbReference type="GO" id="GO:0004820">
    <property type="term" value="F:glycine-tRNA ligase activity"/>
    <property type="evidence" value="ECO:0007669"/>
    <property type="project" value="UniProtKB-UniRule"/>
</dbReference>
<comment type="similarity">
    <text evidence="1 8">Belongs to the class-II aminoacyl-tRNA synthetase family.</text>
</comment>
<comment type="catalytic activity">
    <reaction evidence="7 8">
        <text>tRNA(Gly) + glycine + ATP = glycyl-tRNA(Gly) + AMP + diphosphate</text>
        <dbReference type="Rhea" id="RHEA:16013"/>
        <dbReference type="Rhea" id="RHEA-COMP:9664"/>
        <dbReference type="Rhea" id="RHEA-COMP:9683"/>
        <dbReference type="ChEBI" id="CHEBI:30616"/>
        <dbReference type="ChEBI" id="CHEBI:33019"/>
        <dbReference type="ChEBI" id="CHEBI:57305"/>
        <dbReference type="ChEBI" id="CHEBI:78442"/>
        <dbReference type="ChEBI" id="CHEBI:78522"/>
        <dbReference type="ChEBI" id="CHEBI:456215"/>
        <dbReference type="EC" id="6.1.1.14"/>
    </reaction>
</comment>
<evidence type="ECO:0000256" key="2">
    <source>
        <dbReference type="ARBA" id="ARBA00022598"/>
    </source>
</evidence>
<keyword evidence="5 8" id="KW-0648">Protein biosynthesis</keyword>
<dbReference type="NCBIfam" id="TIGR00211">
    <property type="entry name" value="glyS"/>
    <property type="match status" value="1"/>
</dbReference>
<keyword evidence="8" id="KW-0963">Cytoplasm</keyword>
<evidence type="ECO:0000256" key="6">
    <source>
        <dbReference type="ARBA" id="ARBA00023146"/>
    </source>
</evidence>
<keyword evidence="4 8" id="KW-0067">ATP-binding</keyword>
<dbReference type="HAMAP" id="MF_00255">
    <property type="entry name" value="Gly_tRNA_synth_beta"/>
    <property type="match status" value="1"/>
</dbReference>
<comment type="caution">
    <text evidence="9">The sequence shown here is derived from an EMBL/GenBank/DDBJ whole genome shotgun (WGS) entry which is preliminary data.</text>
</comment>
<dbReference type="Proteomes" id="UP000244338">
    <property type="component" value="Unassembled WGS sequence"/>
</dbReference>
<sequence>MEMEQKKGRTYLLEIGVEEMPAALIPAKEAELKTLVETFLTKERLTFTKIKVYSTPRRLAVLVEGLADKQDDLVEVLRGPRKKVALAPDGTWTQAAKGFAASRGLDLKALYFEGEGDDAVLTGRRKTPGGTVDEVLLSIPEATLGALAFPKTMRWGTEKTRFIRPIRYLVSLLDDTVIPIRYAGLVASRVTEGHRFLGGRMELSHAEAYEASLRAQYVIADRKVRKETIVRQIEDLARLHEALVPIDPDLLEEVTDLVEWPTAFWGTFDEQFLLLPRDVLMLTMKIHQRYFYVEDESGALLPFFVGVRNGDTHQLATVVRGNEKVLSARLSDARFFYEEDLKGTVDDYVMKLQSLTFHARLGSMLDKTARLVELSGLLADRLKLDLALKKNLQRAAHIAKFDLVTHMVYEFPELEGTMGEVYARALGEDLAVATAVREHTYPRGTGGPLPSTRLGALLSLIDKVDTLVSFFAIGEIPSGSEDPYALRRALNGVIQLLDIYRLPLSFQYLFFHAYHILARQQKEAELIPLEDVVEKLWTFVAPRLVGHLEQKGLPYDLAQALVYRPSLTVGEMVARGNALKRLYDASPERYRRLVQALIRSIRLAEKSVKSPFKTHVHMDRREAWVNDVMRRVEMDGEVGMLSWDNVALDESLLKEPQEQVLLLAVKNLLNNRPVSASEQDEDVKAGEDAQEQALDKAAQDALLALEGLVQPIEQFFDAILVMSEDRALREARLMLLSLIAFLAYSFADFEAIVLDG</sequence>